<feature type="transmembrane region" description="Helical" evidence="1">
    <location>
        <begin position="28"/>
        <end position="47"/>
    </location>
</feature>
<sequence length="366" mass="39967">MARGNDTASPEETQYTAGVRRATLSFGFLYQFMQGVISSVLWAVLGYDPIEVAPITLILVLNGTLMSYAMAATLFRCRERSILFKLLVGSALSLVAAVINAGVDLACHFLIAHGDPADVNWTNVTYTVIYCLALFHGWAFFCIALLSNFELRERERRLALTREEALAAQMRALRYQVNPHFLFNTLNSIAGLIEEGSSTAAGRMVLSLSSFLRTTLELDPMQDVCLADELALQIGYLNIEGERFSDRMRLKLDIAPGLEQALVPSLILQPLIENAVKHGVGSSAGAVEILISAARHGETLELSVENDLTTEPQCAIKKPPGTGTGLKNVADRIRARFPEMGAFISGLVAPHRFRAAITMPLRLACP</sequence>
<reference evidence="4" key="1">
    <citation type="submission" date="2015-07" db="EMBL/GenBank/DDBJ databases">
        <title>Whole genome sequence of an Ensifer adhaerens strain isolated from a cave pool in the Wind Cave National Park.</title>
        <authorList>
            <person name="Eng W.W.H."/>
            <person name="Gan H.M."/>
            <person name="Barton H.A."/>
            <person name="Savka M.A."/>
        </authorList>
    </citation>
    <scope>NUCLEOTIDE SEQUENCE [LARGE SCALE GENOMIC DNA]</scope>
    <source>
        <strain evidence="4">SD006</strain>
    </source>
</reference>
<keyword evidence="1" id="KW-1133">Transmembrane helix</keyword>
<dbReference type="GO" id="GO:0000155">
    <property type="term" value="F:phosphorelay sensor kinase activity"/>
    <property type="evidence" value="ECO:0007669"/>
    <property type="project" value="InterPro"/>
</dbReference>
<dbReference type="InterPro" id="IPR050640">
    <property type="entry name" value="Bact_2-comp_sensor_kinase"/>
</dbReference>
<accession>A0A0L8C2H6</accession>
<feature type="transmembrane region" description="Helical" evidence="1">
    <location>
        <begin position="124"/>
        <end position="147"/>
    </location>
</feature>
<evidence type="ECO:0000256" key="1">
    <source>
        <dbReference type="SAM" id="Phobius"/>
    </source>
</evidence>
<gene>
    <name evidence="3" type="ORF">AC244_06335</name>
</gene>
<keyword evidence="1" id="KW-0472">Membrane</keyword>
<evidence type="ECO:0000313" key="4">
    <source>
        <dbReference type="Proteomes" id="UP000037425"/>
    </source>
</evidence>
<dbReference type="InterPro" id="IPR036890">
    <property type="entry name" value="HATPase_C_sf"/>
</dbReference>
<dbReference type="InterPro" id="IPR010559">
    <property type="entry name" value="Sig_transdc_His_kin_internal"/>
</dbReference>
<comment type="caution">
    <text evidence="3">The sequence shown here is derived from an EMBL/GenBank/DDBJ whole genome shotgun (WGS) entry which is preliminary data.</text>
</comment>
<name>A0A0L8C2H6_ENSAD</name>
<dbReference type="PATRIC" id="fig|106592.7.peg.2909"/>
<keyword evidence="1" id="KW-0812">Transmembrane</keyword>
<proteinExistence type="predicted"/>
<dbReference type="SUPFAM" id="SSF55874">
    <property type="entry name" value="ATPase domain of HSP90 chaperone/DNA topoisomerase II/histidine kinase"/>
    <property type="match status" value="1"/>
</dbReference>
<dbReference type="Gene3D" id="3.30.565.10">
    <property type="entry name" value="Histidine kinase-like ATPase, C-terminal domain"/>
    <property type="match status" value="1"/>
</dbReference>
<dbReference type="Pfam" id="PF06580">
    <property type="entry name" value="His_kinase"/>
    <property type="match status" value="1"/>
</dbReference>
<dbReference type="PANTHER" id="PTHR34220:SF7">
    <property type="entry name" value="SENSOR HISTIDINE KINASE YPDA"/>
    <property type="match status" value="1"/>
</dbReference>
<feature type="transmembrane region" description="Helical" evidence="1">
    <location>
        <begin position="87"/>
        <end position="112"/>
    </location>
</feature>
<dbReference type="AlphaFoldDB" id="A0A0L8C2H6"/>
<feature type="domain" description="Signal transduction histidine kinase internal region" evidence="2">
    <location>
        <begin position="168"/>
        <end position="247"/>
    </location>
</feature>
<feature type="transmembrane region" description="Helical" evidence="1">
    <location>
        <begin position="53"/>
        <end position="75"/>
    </location>
</feature>
<evidence type="ECO:0000313" key="3">
    <source>
        <dbReference type="EMBL" id="KOF21013.1"/>
    </source>
</evidence>
<dbReference type="PANTHER" id="PTHR34220">
    <property type="entry name" value="SENSOR HISTIDINE KINASE YPDA"/>
    <property type="match status" value="1"/>
</dbReference>
<dbReference type="RefSeq" id="WP_053247951.1">
    <property type="nucleotide sequence ID" value="NZ_LGAP01000002.1"/>
</dbReference>
<organism evidence="3 4">
    <name type="scientific">Ensifer adhaerens</name>
    <name type="common">Sinorhizobium morelense</name>
    <dbReference type="NCBI Taxonomy" id="106592"/>
    <lineage>
        <taxon>Bacteria</taxon>
        <taxon>Pseudomonadati</taxon>
        <taxon>Pseudomonadota</taxon>
        <taxon>Alphaproteobacteria</taxon>
        <taxon>Hyphomicrobiales</taxon>
        <taxon>Rhizobiaceae</taxon>
        <taxon>Sinorhizobium/Ensifer group</taxon>
        <taxon>Ensifer</taxon>
    </lineage>
</organism>
<dbReference type="EMBL" id="LGAP01000002">
    <property type="protein sequence ID" value="KOF21013.1"/>
    <property type="molecule type" value="Genomic_DNA"/>
</dbReference>
<evidence type="ECO:0000259" key="2">
    <source>
        <dbReference type="Pfam" id="PF06580"/>
    </source>
</evidence>
<dbReference type="Proteomes" id="UP000037425">
    <property type="component" value="Unassembled WGS sequence"/>
</dbReference>
<dbReference type="GO" id="GO:0016020">
    <property type="term" value="C:membrane"/>
    <property type="evidence" value="ECO:0007669"/>
    <property type="project" value="InterPro"/>
</dbReference>
<protein>
    <recommendedName>
        <fullName evidence="2">Signal transduction histidine kinase internal region domain-containing protein</fullName>
    </recommendedName>
</protein>